<dbReference type="PANTHER" id="PTHR46796">
    <property type="entry name" value="HTH-TYPE TRANSCRIPTIONAL ACTIVATOR RHAS-RELATED"/>
    <property type="match status" value="1"/>
</dbReference>
<feature type="compositionally biased region" description="Low complexity" evidence="4">
    <location>
        <begin position="1"/>
        <end position="13"/>
    </location>
</feature>
<reference evidence="6 7" key="1">
    <citation type="submission" date="2017-09" db="EMBL/GenBank/DDBJ databases">
        <authorList>
            <person name="Lee N."/>
            <person name="Cho B.-K."/>
        </authorList>
    </citation>
    <scope>NUCLEOTIDE SEQUENCE [LARGE SCALE GENOMIC DNA]</scope>
    <source>
        <strain evidence="6 7">ATCC 27476</strain>
    </source>
</reference>
<sequence>MGASRSLAAAAEPAPRRQGRGRDVQVGAYAGTTGRGVRMTRVGGRWRVTRPWPAPLRPYVHSYAGYWEAGTTPYRVRLVPTGRAVVVISLGEPFTQVRRLGDPGPSTQVTGSLVAGLEDGPRVCDHPGGQEAIRLELTPLGAYRLFALPMSELTNRVVGLDDVLGPEAGLLAERLAGTADWGARFDLLDVALWARIESGPVAAPEVSHAWRLLVRAGGTIPVAGIAAEVGWSQGHLVRRFTEQVGLTPKMSARVLRFHRAMRLLTREGSNLAEVTAACGFYDQAHLNREFRALAETTPGRIAAARVTEGALAL</sequence>
<feature type="domain" description="HTH araC/xylS-type" evidence="5">
    <location>
        <begin position="222"/>
        <end position="304"/>
    </location>
</feature>
<feature type="region of interest" description="Disordered" evidence="4">
    <location>
        <begin position="1"/>
        <end position="32"/>
    </location>
</feature>
<dbReference type="Proteomes" id="UP000325563">
    <property type="component" value="Chromosome"/>
</dbReference>
<keyword evidence="3" id="KW-0804">Transcription</keyword>
<dbReference type="GO" id="GO:0003700">
    <property type="term" value="F:DNA-binding transcription factor activity"/>
    <property type="evidence" value="ECO:0007669"/>
    <property type="project" value="InterPro"/>
</dbReference>
<dbReference type="Pfam" id="PF12833">
    <property type="entry name" value="HTH_18"/>
    <property type="match status" value="1"/>
</dbReference>
<name>A0A5J6JGB4_STRVI</name>
<dbReference type="Gene3D" id="1.10.10.60">
    <property type="entry name" value="Homeodomain-like"/>
    <property type="match status" value="1"/>
</dbReference>
<dbReference type="EMBL" id="CP023692">
    <property type="protein sequence ID" value="QEV49033.1"/>
    <property type="molecule type" value="Genomic_DNA"/>
</dbReference>
<gene>
    <name evidence="6" type="ORF">CP980_31690</name>
</gene>
<evidence type="ECO:0000259" key="5">
    <source>
        <dbReference type="PROSITE" id="PS01124"/>
    </source>
</evidence>
<evidence type="ECO:0000256" key="3">
    <source>
        <dbReference type="ARBA" id="ARBA00023163"/>
    </source>
</evidence>
<evidence type="ECO:0000256" key="2">
    <source>
        <dbReference type="ARBA" id="ARBA00023125"/>
    </source>
</evidence>
<evidence type="ECO:0000313" key="7">
    <source>
        <dbReference type="Proteomes" id="UP000325563"/>
    </source>
</evidence>
<keyword evidence="1" id="KW-0805">Transcription regulation</keyword>
<dbReference type="SUPFAM" id="SSF46689">
    <property type="entry name" value="Homeodomain-like"/>
    <property type="match status" value="1"/>
</dbReference>
<dbReference type="KEGG" id="svn:CP980_31690"/>
<accession>A0A5J6JGB4</accession>
<dbReference type="InterPro" id="IPR046532">
    <property type="entry name" value="DUF6597"/>
</dbReference>
<protein>
    <submittedName>
        <fullName evidence="6">AraC family transcriptional regulator</fullName>
    </submittedName>
</protein>
<evidence type="ECO:0000256" key="1">
    <source>
        <dbReference type="ARBA" id="ARBA00023015"/>
    </source>
</evidence>
<dbReference type="AlphaFoldDB" id="A0A5J6JGB4"/>
<evidence type="ECO:0000313" key="6">
    <source>
        <dbReference type="EMBL" id="QEV49033.1"/>
    </source>
</evidence>
<dbReference type="InterPro" id="IPR050204">
    <property type="entry name" value="AraC_XylS_family_regulators"/>
</dbReference>
<keyword evidence="7" id="KW-1185">Reference proteome</keyword>
<dbReference type="PROSITE" id="PS01124">
    <property type="entry name" value="HTH_ARAC_FAMILY_2"/>
    <property type="match status" value="1"/>
</dbReference>
<keyword evidence="2" id="KW-0238">DNA-binding</keyword>
<dbReference type="InterPro" id="IPR018060">
    <property type="entry name" value="HTH_AraC"/>
</dbReference>
<dbReference type="InterPro" id="IPR009057">
    <property type="entry name" value="Homeodomain-like_sf"/>
</dbReference>
<dbReference type="GO" id="GO:0043565">
    <property type="term" value="F:sequence-specific DNA binding"/>
    <property type="evidence" value="ECO:0007669"/>
    <property type="project" value="InterPro"/>
</dbReference>
<organism evidence="6 7">
    <name type="scientific">Streptomyces vinaceus</name>
    <dbReference type="NCBI Taxonomy" id="1960"/>
    <lineage>
        <taxon>Bacteria</taxon>
        <taxon>Bacillati</taxon>
        <taxon>Actinomycetota</taxon>
        <taxon>Actinomycetes</taxon>
        <taxon>Kitasatosporales</taxon>
        <taxon>Streptomycetaceae</taxon>
        <taxon>Streptomyces</taxon>
    </lineage>
</organism>
<dbReference type="SMART" id="SM00342">
    <property type="entry name" value="HTH_ARAC"/>
    <property type="match status" value="1"/>
</dbReference>
<dbReference type="Pfam" id="PF20240">
    <property type="entry name" value="DUF6597"/>
    <property type="match status" value="1"/>
</dbReference>
<proteinExistence type="predicted"/>
<evidence type="ECO:0000256" key="4">
    <source>
        <dbReference type="SAM" id="MobiDB-lite"/>
    </source>
</evidence>
<dbReference type="PANTHER" id="PTHR46796:SF15">
    <property type="entry name" value="BLL1074 PROTEIN"/>
    <property type="match status" value="1"/>
</dbReference>